<accession>D2VFF1</accession>
<dbReference type="PANTHER" id="PTHR48094">
    <property type="entry name" value="PROTEIN/NUCLEIC ACID DEGLYCASE DJ-1-RELATED"/>
    <property type="match status" value="1"/>
</dbReference>
<dbReference type="InterPro" id="IPR006287">
    <property type="entry name" value="DJ-1"/>
</dbReference>
<dbReference type="VEuPathDB" id="AmoebaDB:NAEGRDRAFT_67604"/>
<dbReference type="InterPro" id="IPR002818">
    <property type="entry name" value="DJ-1/PfpI"/>
</dbReference>
<reference evidence="3 4" key="1">
    <citation type="journal article" date="2010" name="Cell">
        <title>The genome of Naegleria gruberi illuminates early eukaryotic versatility.</title>
        <authorList>
            <person name="Fritz-Laylin L.K."/>
            <person name="Prochnik S.E."/>
            <person name="Ginger M.L."/>
            <person name="Dacks J.B."/>
            <person name="Carpenter M.L."/>
            <person name="Field M.C."/>
            <person name="Kuo A."/>
            <person name="Paredez A."/>
            <person name="Chapman J."/>
            <person name="Pham J."/>
            <person name="Shu S."/>
            <person name="Neupane R."/>
            <person name="Cipriano M."/>
            <person name="Mancuso J."/>
            <person name="Tu H."/>
            <person name="Salamov A."/>
            <person name="Lindquist E."/>
            <person name="Shapiro H."/>
            <person name="Lucas S."/>
            <person name="Grigoriev I.V."/>
            <person name="Cande W.Z."/>
            <person name="Fulton C."/>
            <person name="Rokhsar D.S."/>
            <person name="Dawson S.C."/>
        </authorList>
    </citation>
    <scope>NUCLEOTIDE SEQUENCE [LARGE SCALE GENOMIC DNA]</scope>
    <source>
        <strain evidence="3 4">NEG-M</strain>
    </source>
</reference>
<dbReference type="STRING" id="5762.D2VFF1"/>
<evidence type="ECO:0000256" key="1">
    <source>
        <dbReference type="ARBA" id="ARBA00022737"/>
    </source>
</evidence>
<dbReference type="EMBL" id="GG738868">
    <property type="protein sequence ID" value="EFC44452.1"/>
    <property type="molecule type" value="Genomic_DNA"/>
</dbReference>
<dbReference type="KEGG" id="ngr:NAEGRDRAFT_67604"/>
<sequence>MVQVLFCIADGSEEMESVTVIDVLRRAKFNVLVAKVSNDSHDHSLKVLGSRNVKLEADVHFDQSVADKEFDAIVLPGGMKGAETFAANELLLHRLVKQRHSDKICAAICASPALVFSKHKILAGISKVTCYPSLKDKLTNSHEFVDEKVVVEKNVVTSQGPFTAIHFGVKLIEVLDSKHASEEVAKGLLLH</sequence>
<dbReference type="AlphaFoldDB" id="D2VFF1"/>
<dbReference type="NCBIfam" id="TIGR01383">
    <property type="entry name" value="not_thiJ"/>
    <property type="match status" value="1"/>
</dbReference>
<dbReference type="SUPFAM" id="SSF52317">
    <property type="entry name" value="Class I glutamine amidotransferase-like"/>
    <property type="match status" value="1"/>
</dbReference>
<dbReference type="Gene3D" id="3.40.50.880">
    <property type="match status" value="1"/>
</dbReference>
<evidence type="ECO:0000313" key="4">
    <source>
        <dbReference type="Proteomes" id="UP000006671"/>
    </source>
</evidence>
<organism evidence="4">
    <name type="scientific">Naegleria gruberi</name>
    <name type="common">Amoeba</name>
    <dbReference type="NCBI Taxonomy" id="5762"/>
    <lineage>
        <taxon>Eukaryota</taxon>
        <taxon>Discoba</taxon>
        <taxon>Heterolobosea</taxon>
        <taxon>Tetramitia</taxon>
        <taxon>Eutetramitia</taxon>
        <taxon>Vahlkampfiidae</taxon>
        <taxon>Naegleria</taxon>
    </lineage>
</organism>
<name>D2VFF1_NAEGR</name>
<dbReference type="InterPro" id="IPR050325">
    <property type="entry name" value="Prot/Nucl_acid_deglycase"/>
</dbReference>
<protein>
    <submittedName>
        <fullName evidence="3">Predicted protein</fullName>
    </submittedName>
</protein>
<dbReference type="PANTHER" id="PTHR48094:SF12">
    <property type="entry name" value="PARKINSON DISEASE PROTEIN 7 HOMOLOG"/>
    <property type="match status" value="1"/>
</dbReference>
<dbReference type="eggNOG" id="KOG2764">
    <property type="taxonomic scope" value="Eukaryota"/>
</dbReference>
<evidence type="ECO:0000259" key="2">
    <source>
        <dbReference type="Pfam" id="PF01965"/>
    </source>
</evidence>
<dbReference type="FunFam" id="3.40.50.880:FF:000015">
    <property type="entry name" value="Protein DJ-1 homolog C"/>
    <property type="match status" value="1"/>
</dbReference>
<dbReference type="Pfam" id="PF01965">
    <property type="entry name" value="DJ-1_PfpI"/>
    <property type="match status" value="1"/>
</dbReference>
<dbReference type="GO" id="GO:0005737">
    <property type="term" value="C:cytoplasm"/>
    <property type="evidence" value="ECO:0007669"/>
    <property type="project" value="UniProtKB-ARBA"/>
</dbReference>
<dbReference type="FunCoup" id="D2VFF1">
    <property type="interactions" value="172"/>
</dbReference>
<dbReference type="CDD" id="cd03135">
    <property type="entry name" value="GATase1_DJ-1"/>
    <property type="match status" value="1"/>
</dbReference>
<dbReference type="GeneID" id="8848249"/>
<feature type="domain" description="DJ-1/PfpI" evidence="2">
    <location>
        <begin position="3"/>
        <end position="173"/>
    </location>
</feature>
<dbReference type="OMA" id="CSGDLWQ"/>
<evidence type="ECO:0000313" key="3">
    <source>
        <dbReference type="EMBL" id="EFC44452.1"/>
    </source>
</evidence>
<keyword evidence="1" id="KW-0677">Repeat</keyword>
<dbReference type="InterPro" id="IPR029062">
    <property type="entry name" value="Class_I_gatase-like"/>
</dbReference>
<dbReference type="InParanoid" id="D2VFF1"/>
<proteinExistence type="predicted"/>
<dbReference type="RefSeq" id="XP_002677196.1">
    <property type="nucleotide sequence ID" value="XM_002677150.1"/>
</dbReference>
<dbReference type="OrthoDB" id="543156at2759"/>
<keyword evidence="4" id="KW-1185">Reference proteome</keyword>
<gene>
    <name evidence="3" type="ORF">NAEGRDRAFT_67604</name>
</gene>
<dbReference type="Proteomes" id="UP000006671">
    <property type="component" value="Unassembled WGS sequence"/>
</dbReference>